<feature type="transmembrane region" description="Helical" evidence="6">
    <location>
        <begin position="101"/>
        <end position="124"/>
    </location>
</feature>
<dbReference type="Proteomes" id="UP000007050">
    <property type="component" value="Chromosome"/>
</dbReference>
<keyword evidence="5 6" id="KW-0472">Membrane</keyword>
<dbReference type="EMBL" id="FP929059">
    <property type="protein sequence ID" value="CBL35170.1"/>
    <property type="molecule type" value="Genomic_DNA"/>
</dbReference>
<dbReference type="CDD" id="cd06579">
    <property type="entry name" value="TM_PBP1_transp_AraH_like"/>
    <property type="match status" value="1"/>
</dbReference>
<dbReference type="PANTHER" id="PTHR32196">
    <property type="entry name" value="ABC TRANSPORTER PERMEASE PROTEIN YPHD-RELATED-RELATED"/>
    <property type="match status" value="1"/>
</dbReference>
<keyword evidence="2" id="KW-1003">Cell membrane</keyword>
<evidence type="ECO:0000313" key="7">
    <source>
        <dbReference type="EMBL" id="CBL35170.1"/>
    </source>
</evidence>
<evidence type="ECO:0000256" key="2">
    <source>
        <dbReference type="ARBA" id="ARBA00022475"/>
    </source>
</evidence>
<feature type="transmembrane region" description="Helical" evidence="6">
    <location>
        <begin position="316"/>
        <end position="337"/>
    </location>
</feature>
<dbReference type="HOGENOM" id="CLU_028880_3_3_9"/>
<dbReference type="Pfam" id="PF02653">
    <property type="entry name" value="BPD_transp_2"/>
    <property type="match status" value="1"/>
</dbReference>
<dbReference type="BioCyc" id="ESIR717961:G136L-1955-MONOMER"/>
<feature type="transmembrane region" description="Helical" evidence="6">
    <location>
        <begin position="20"/>
        <end position="39"/>
    </location>
</feature>
<comment type="subcellular location">
    <subcellularLocation>
        <location evidence="1">Cell membrane</location>
        <topology evidence="1">Multi-pass membrane protein</topology>
    </subcellularLocation>
</comment>
<protein>
    <submittedName>
        <fullName evidence="7">Monosaccharide ABC transporter membrane protein, CUT2 family (TC 3.A.1.2.-)</fullName>
    </submittedName>
</protein>
<dbReference type="KEGG" id="esr:ES1_23420"/>
<dbReference type="GO" id="GO:0022857">
    <property type="term" value="F:transmembrane transporter activity"/>
    <property type="evidence" value="ECO:0007669"/>
    <property type="project" value="InterPro"/>
</dbReference>
<accession>D4MN37</accession>
<keyword evidence="4 6" id="KW-1133">Transmembrane helix</keyword>
<dbReference type="AlphaFoldDB" id="D4MN37"/>
<dbReference type="PANTHER" id="PTHR32196:SF63">
    <property type="entry name" value="INNER MEMBRANE ABC TRANSPORTER PERMEASE PROTEIN YJFF"/>
    <property type="match status" value="1"/>
</dbReference>
<feature type="transmembrane region" description="Helical" evidence="6">
    <location>
        <begin position="185"/>
        <end position="205"/>
    </location>
</feature>
<name>D4MN37_9FIRM</name>
<dbReference type="InterPro" id="IPR001851">
    <property type="entry name" value="ABC_transp_permease"/>
</dbReference>
<evidence type="ECO:0000256" key="3">
    <source>
        <dbReference type="ARBA" id="ARBA00022692"/>
    </source>
</evidence>
<reference evidence="7 8" key="2">
    <citation type="submission" date="2010-03" db="EMBL/GenBank/DDBJ databases">
        <authorList>
            <person name="Pajon A."/>
        </authorList>
    </citation>
    <scope>NUCLEOTIDE SEQUENCE [LARGE SCALE GENOMIC DNA]</scope>
    <source>
        <strain evidence="7 8">V10Sc8a</strain>
    </source>
</reference>
<organism evidence="7 8">
    <name type="scientific">[Eubacterium] siraeum V10Sc8a</name>
    <dbReference type="NCBI Taxonomy" id="717961"/>
    <lineage>
        <taxon>Bacteria</taxon>
        <taxon>Bacillati</taxon>
        <taxon>Bacillota</taxon>
        <taxon>Clostridia</taxon>
        <taxon>Eubacteriales</taxon>
        <taxon>Oscillospiraceae</taxon>
        <taxon>Oscillospiraceae incertae sedis</taxon>
    </lineage>
</organism>
<feature type="transmembrane region" description="Helical" evidence="6">
    <location>
        <begin position="59"/>
        <end position="89"/>
    </location>
</feature>
<evidence type="ECO:0000256" key="4">
    <source>
        <dbReference type="ARBA" id="ARBA00022989"/>
    </source>
</evidence>
<feature type="transmembrane region" description="Helical" evidence="6">
    <location>
        <begin position="236"/>
        <end position="256"/>
    </location>
</feature>
<evidence type="ECO:0000256" key="1">
    <source>
        <dbReference type="ARBA" id="ARBA00004651"/>
    </source>
</evidence>
<reference evidence="7 8" key="1">
    <citation type="submission" date="2010-03" db="EMBL/GenBank/DDBJ databases">
        <title>The genome sequence of Eubacterium siraeum V10Sc8a.</title>
        <authorList>
            <consortium name="metaHIT consortium -- http://www.metahit.eu/"/>
            <person name="Pajon A."/>
            <person name="Turner K."/>
            <person name="Parkhill J."/>
            <person name="Duncan S."/>
            <person name="Flint H."/>
        </authorList>
    </citation>
    <scope>NUCLEOTIDE SEQUENCE [LARGE SCALE GENOMIC DNA]</scope>
    <source>
        <strain evidence="7 8">V10Sc8a</strain>
    </source>
</reference>
<evidence type="ECO:0000256" key="6">
    <source>
        <dbReference type="SAM" id="Phobius"/>
    </source>
</evidence>
<gene>
    <name evidence="7" type="ORF">ES1_23420</name>
</gene>
<dbReference type="PATRIC" id="fig|717961.3.peg.2475"/>
<dbReference type="GO" id="GO:0005886">
    <property type="term" value="C:plasma membrane"/>
    <property type="evidence" value="ECO:0007669"/>
    <property type="project" value="UniProtKB-SubCell"/>
</dbReference>
<proteinExistence type="predicted"/>
<keyword evidence="3 6" id="KW-0812">Transmembrane</keyword>
<evidence type="ECO:0000313" key="8">
    <source>
        <dbReference type="Proteomes" id="UP000007050"/>
    </source>
</evidence>
<evidence type="ECO:0000256" key="5">
    <source>
        <dbReference type="ARBA" id="ARBA00023136"/>
    </source>
</evidence>
<sequence>MKFLKNANGRSRRLSDSNLLLVITIAIFVVMYICAMIFIGSGFTKVQTFFNILNENAALIILSCGMSLVMITGGIDISVGAVTALVCMCCAMNLDYGGGNVVTSILIALGIGTAFGLVQGYLIAYLEIQPFIVTLAGMFFAKGMTTIVNATQFNVENEEFQALKEIRVSLPGIGSTNKHGAFVPAYIEIGVIVALLIVAILFVFLKWGKTGRGFYAIGGNSQSANMLGINVKRTKFFAYLMCGVLAGIGGFVYFLHVGSGSPSHASGAEMNAIASSIIGGTMLSGGSGNIIGTLFGVISLSTIKNIVSSLGLDDAWWTNITVAAMICLFLVIQSVVLSRKNKKKA</sequence>